<dbReference type="RefSeq" id="WP_099264463.1">
    <property type="nucleotide sequence ID" value="NZ_NIZW01000053.1"/>
</dbReference>
<evidence type="ECO:0000313" key="3">
    <source>
        <dbReference type="Proteomes" id="UP000225740"/>
    </source>
</evidence>
<organism evidence="2 3">
    <name type="scientific">Rhodopirellula bahusiensis</name>
    <dbReference type="NCBI Taxonomy" id="2014065"/>
    <lineage>
        <taxon>Bacteria</taxon>
        <taxon>Pseudomonadati</taxon>
        <taxon>Planctomycetota</taxon>
        <taxon>Planctomycetia</taxon>
        <taxon>Pirellulales</taxon>
        <taxon>Pirellulaceae</taxon>
        <taxon>Rhodopirellula</taxon>
    </lineage>
</organism>
<reference evidence="2 3" key="1">
    <citation type="submission" date="2017-06" db="EMBL/GenBank/DDBJ databases">
        <title>Description of Rhodopirellula bahusiensis sp. nov.</title>
        <authorList>
            <person name="Kizina J."/>
            <person name="Harder J."/>
        </authorList>
    </citation>
    <scope>NUCLEOTIDE SEQUENCE [LARGE SCALE GENOMIC DNA]</scope>
    <source>
        <strain evidence="2 3">SWK21</strain>
    </source>
</reference>
<evidence type="ECO:0000256" key="1">
    <source>
        <dbReference type="SAM" id="Phobius"/>
    </source>
</evidence>
<dbReference type="AlphaFoldDB" id="A0A2G1VXD9"/>
<keyword evidence="1" id="KW-0472">Membrane</keyword>
<dbReference type="GeneID" id="90612280"/>
<protein>
    <submittedName>
        <fullName evidence="2">Uncharacterized protein</fullName>
    </submittedName>
</protein>
<dbReference type="OrthoDB" id="276414at2"/>
<accession>A0A2G1VXD9</accession>
<dbReference type="EMBL" id="NIZW01000053">
    <property type="protein sequence ID" value="PHQ31401.1"/>
    <property type="molecule type" value="Genomic_DNA"/>
</dbReference>
<keyword evidence="1" id="KW-0812">Transmembrane</keyword>
<dbReference type="Proteomes" id="UP000225740">
    <property type="component" value="Unassembled WGS sequence"/>
</dbReference>
<keyword evidence="3" id="KW-1185">Reference proteome</keyword>
<comment type="caution">
    <text evidence="2">The sequence shown here is derived from an EMBL/GenBank/DDBJ whole genome shotgun (WGS) entry which is preliminary data.</text>
</comment>
<proteinExistence type="predicted"/>
<gene>
    <name evidence="2" type="ORF">CEE69_31275</name>
</gene>
<keyword evidence="1" id="KW-1133">Transmembrane helix</keyword>
<name>A0A2G1VXD9_9BACT</name>
<evidence type="ECO:0000313" key="2">
    <source>
        <dbReference type="EMBL" id="PHQ31401.1"/>
    </source>
</evidence>
<feature type="transmembrane region" description="Helical" evidence="1">
    <location>
        <begin position="87"/>
        <end position="107"/>
    </location>
</feature>
<sequence length="117" mass="13838">MNDDEIPADLRDSHGDLLPPWLAFRGLPRFSIGWRMGQPESHLTNWTNWYLRLDENERRVYRRRYRAPWPLWTGSYLTLSRSSATTVFGFVATAIVFVMLVSLRFALFPWVRGIKIH</sequence>